<name>A0A8S5LJL6_9CAUD</name>
<evidence type="ECO:0000313" key="1">
    <source>
        <dbReference type="EMBL" id="DAD70301.1"/>
    </source>
</evidence>
<dbReference type="GO" id="GO:0006355">
    <property type="term" value="P:regulation of DNA-templated transcription"/>
    <property type="evidence" value="ECO:0007669"/>
    <property type="project" value="InterPro"/>
</dbReference>
<organism evidence="1">
    <name type="scientific">Siphoviridae sp. ctXPh6</name>
    <dbReference type="NCBI Taxonomy" id="2827578"/>
    <lineage>
        <taxon>Viruses</taxon>
        <taxon>Duplodnaviria</taxon>
        <taxon>Heunggongvirae</taxon>
        <taxon>Uroviricota</taxon>
        <taxon>Caudoviricetes</taxon>
    </lineage>
</organism>
<accession>A0A8S5LJL6</accession>
<sequence length="125" mass="14563">MKTEKIIKKAEKHESVSLNLRTTAEIRDRFKDLCKKNGSTANRTLNAFMEEYIKKEEQKNVKDLSVFDGIRDLSSRGETYRFKRIADGYTVYKLIGYSFNKIGVVKAKEDISDIDLFNLGWEVDR</sequence>
<dbReference type="InterPro" id="IPR013321">
    <property type="entry name" value="Arc_rbn_hlx_hlx"/>
</dbReference>
<proteinExistence type="predicted"/>
<protein>
    <submittedName>
        <fullName evidence="1">Uncharacterized protein</fullName>
    </submittedName>
</protein>
<reference evidence="1" key="1">
    <citation type="journal article" date="2021" name="Proc. Natl. Acad. Sci. U.S.A.">
        <title>A Catalog of Tens of Thousands of Viruses from Human Metagenomes Reveals Hidden Associations with Chronic Diseases.</title>
        <authorList>
            <person name="Tisza M.J."/>
            <person name="Buck C.B."/>
        </authorList>
    </citation>
    <scope>NUCLEOTIDE SEQUENCE</scope>
    <source>
        <strain evidence="1">CtXPh6</strain>
    </source>
</reference>
<dbReference type="Gene3D" id="1.10.1220.10">
    <property type="entry name" value="Met repressor-like"/>
    <property type="match status" value="1"/>
</dbReference>
<dbReference type="EMBL" id="BK015862">
    <property type="protein sequence ID" value="DAD70301.1"/>
    <property type="molecule type" value="Genomic_DNA"/>
</dbReference>